<dbReference type="GO" id="GO:0016787">
    <property type="term" value="F:hydrolase activity"/>
    <property type="evidence" value="ECO:0007669"/>
    <property type="project" value="UniProtKB-KW"/>
</dbReference>
<dbReference type="EMBL" id="DWWV01000199">
    <property type="protein sequence ID" value="HJC11957.1"/>
    <property type="molecule type" value="Genomic_DNA"/>
</dbReference>
<evidence type="ECO:0000313" key="5">
    <source>
        <dbReference type="Proteomes" id="UP000823893"/>
    </source>
</evidence>
<dbReference type="PANTHER" id="PTHR46609:SF6">
    <property type="entry name" value="EXONUCLEASE, PHAGE-TYPE_RECB, C-TERMINAL DOMAIN-CONTAINING PROTEIN-RELATED"/>
    <property type="match status" value="1"/>
</dbReference>
<dbReference type="SUPFAM" id="SSF52980">
    <property type="entry name" value="Restriction endonuclease-like"/>
    <property type="match status" value="1"/>
</dbReference>
<dbReference type="Proteomes" id="UP000823893">
    <property type="component" value="Unassembled WGS sequence"/>
</dbReference>
<name>A0A9D2N7E5_9FIRM</name>
<reference evidence="4" key="1">
    <citation type="journal article" date="2021" name="PeerJ">
        <title>Extensive microbial diversity within the chicken gut microbiome revealed by metagenomics and culture.</title>
        <authorList>
            <person name="Gilroy R."/>
            <person name="Ravi A."/>
            <person name="Getino M."/>
            <person name="Pursley I."/>
            <person name="Horton D.L."/>
            <person name="Alikhan N.F."/>
            <person name="Baker D."/>
            <person name="Gharbi K."/>
            <person name="Hall N."/>
            <person name="Watson M."/>
            <person name="Adriaenssens E.M."/>
            <person name="Foster-Nyarko E."/>
            <person name="Jarju S."/>
            <person name="Secka A."/>
            <person name="Antonio M."/>
            <person name="Oren A."/>
            <person name="Chaudhuri R.R."/>
            <person name="La Ragione R."/>
            <person name="Hildebrand F."/>
            <person name="Pallen M.J."/>
        </authorList>
    </citation>
    <scope>NUCLEOTIDE SEQUENCE</scope>
    <source>
        <strain evidence="4">ChiSxjej6B18-287</strain>
    </source>
</reference>
<reference evidence="4" key="2">
    <citation type="submission" date="2021-04" db="EMBL/GenBank/DDBJ databases">
        <authorList>
            <person name="Gilroy R."/>
        </authorList>
    </citation>
    <scope>NUCLEOTIDE SEQUENCE</scope>
    <source>
        <strain evidence="4">ChiSxjej6B18-287</strain>
    </source>
</reference>
<dbReference type="InterPro" id="IPR011604">
    <property type="entry name" value="PDDEXK-like_dom_sf"/>
</dbReference>
<dbReference type="AlphaFoldDB" id="A0A9D2N7E5"/>
<keyword evidence="2" id="KW-0175">Coiled coil</keyword>
<dbReference type="Gene3D" id="3.90.320.10">
    <property type="match status" value="1"/>
</dbReference>
<evidence type="ECO:0000259" key="3">
    <source>
        <dbReference type="Pfam" id="PF09588"/>
    </source>
</evidence>
<evidence type="ECO:0000256" key="1">
    <source>
        <dbReference type="ARBA" id="ARBA00022801"/>
    </source>
</evidence>
<protein>
    <submittedName>
        <fullName evidence="4">YqaJ viral recombinase family protein</fullName>
    </submittedName>
</protein>
<evidence type="ECO:0000256" key="2">
    <source>
        <dbReference type="SAM" id="Coils"/>
    </source>
</evidence>
<comment type="caution">
    <text evidence="4">The sequence shown here is derived from an EMBL/GenBank/DDBJ whole genome shotgun (WGS) entry which is preliminary data.</text>
</comment>
<dbReference type="InterPro" id="IPR019080">
    <property type="entry name" value="YqaJ_viral_recombinase"/>
</dbReference>
<accession>A0A9D2N7E5</accession>
<dbReference type="Pfam" id="PF09588">
    <property type="entry name" value="YqaJ"/>
    <property type="match status" value="1"/>
</dbReference>
<dbReference type="PANTHER" id="PTHR46609">
    <property type="entry name" value="EXONUCLEASE, PHAGE-TYPE/RECB, C-TERMINAL DOMAIN-CONTAINING PROTEIN"/>
    <property type="match status" value="1"/>
</dbReference>
<dbReference type="InterPro" id="IPR011335">
    <property type="entry name" value="Restrct_endonuc-II-like"/>
</dbReference>
<dbReference type="NCBIfam" id="TIGR03033">
    <property type="entry name" value="phage_rel_nuc"/>
    <property type="match status" value="1"/>
</dbReference>
<dbReference type="InterPro" id="IPR051703">
    <property type="entry name" value="NF-kappa-B_Signaling_Reg"/>
</dbReference>
<organism evidence="4 5">
    <name type="scientific">Candidatus Blautia merdigallinarum</name>
    <dbReference type="NCBI Taxonomy" id="2838495"/>
    <lineage>
        <taxon>Bacteria</taxon>
        <taxon>Bacillati</taxon>
        <taxon>Bacillota</taxon>
        <taxon>Clostridia</taxon>
        <taxon>Lachnospirales</taxon>
        <taxon>Lachnospiraceae</taxon>
        <taxon>Blautia</taxon>
    </lineage>
</organism>
<keyword evidence="1" id="KW-0378">Hydrolase</keyword>
<feature type="coiled-coil region" evidence="2">
    <location>
        <begin position="233"/>
        <end position="260"/>
    </location>
</feature>
<sequence length="309" mass="35982">MRKLVSTLNMDKKEWLKWRTMGIGGSDASVIAGVNPYRSVFQLWKEKTGQEEPEEKDNEYTHFGSLLEPVIKREFTRRTGLKVRNRYAILQSEEHPFMLADLDGIIYEDHKMCIFEAKTASAYKKEIWEQGVPLEYLCQIQHYMAVTGAEKTYIAALVGGNHFLYHEVSRDEEMIHDLIKMEKEFWENHVLTGKEPQADGSRATAEYLDESFGTSNGKIVELPKESLALFEQYDLISAQMAQLKEAKEAVTNQMKSYLKENEKGVVGDRQVTWKSVTSTAFDRKRLEQERKEIYQEYCTEKQYRRLFVA</sequence>
<proteinExistence type="predicted"/>
<evidence type="ECO:0000313" key="4">
    <source>
        <dbReference type="EMBL" id="HJC11957.1"/>
    </source>
</evidence>
<dbReference type="InterPro" id="IPR017482">
    <property type="entry name" value="Lambda-type_endonuclease"/>
</dbReference>
<feature type="domain" description="YqaJ viral recombinase" evidence="3">
    <location>
        <begin position="14"/>
        <end position="150"/>
    </location>
</feature>
<gene>
    <name evidence="4" type="ORF">H9935_14380</name>
</gene>